<protein>
    <submittedName>
        <fullName evidence="2">Uncharacterized protein</fullName>
    </submittedName>
</protein>
<dbReference type="VEuPathDB" id="FungiDB:PSHT_05065"/>
<name>A0A2S4UH12_9BASI</name>
<feature type="non-terminal residue" evidence="2">
    <location>
        <position position="403"/>
    </location>
</feature>
<gene>
    <name evidence="2" type="ORF">PSTT_15552</name>
</gene>
<proteinExistence type="predicted"/>
<evidence type="ECO:0000313" key="2">
    <source>
        <dbReference type="EMBL" id="POV96603.1"/>
    </source>
</evidence>
<evidence type="ECO:0000313" key="3">
    <source>
        <dbReference type="Proteomes" id="UP000239156"/>
    </source>
</evidence>
<evidence type="ECO:0000256" key="1">
    <source>
        <dbReference type="SAM" id="MobiDB-lite"/>
    </source>
</evidence>
<dbReference type="EMBL" id="PKSL01000291">
    <property type="protein sequence ID" value="POV96603.1"/>
    <property type="molecule type" value="Genomic_DNA"/>
</dbReference>
<dbReference type="Proteomes" id="UP000239156">
    <property type="component" value="Unassembled WGS sequence"/>
</dbReference>
<feature type="region of interest" description="Disordered" evidence="1">
    <location>
        <begin position="112"/>
        <end position="185"/>
    </location>
</feature>
<dbReference type="AlphaFoldDB" id="A0A2S4UH12"/>
<feature type="region of interest" description="Disordered" evidence="1">
    <location>
        <begin position="218"/>
        <end position="260"/>
    </location>
</feature>
<keyword evidence="3" id="KW-1185">Reference proteome</keyword>
<sequence length="403" mass="45088">PINGNRIAGKRLNPVGDNNSECTSVAKQQFLQVKWKKRHPEDLLRERILLDRTDHSTSMDQARMFCEWSQMEHRGFVCGSRVRSNPNNVISTFGRLDNIESLAKQLNERCRNSMQESFSNHGQDQKTNIPSQLSSEGQSEPAEGTLPHSGETPANSPEKPTKKLRKLKGNSSPRNRSSVSGFASSSSYVLVSPRETFICETRSLEVPSNVIQAPLPVEIPPTQPIRKAPLGPRKRSPPRTPAARAPIQTRSRTAAALHPPSEETTDVFINHHPEEPLSTLGPVAVKERSSSQEPDSEECLADFPELNKRSDEQMSPLSLNLTMVIYVDRFPGVKSVKNPWNIFDSYTVSPSTFATPQLVAHNPAARVDSPFRKAEWFTDPSSPKLLLHNPCFMLLHIDVFVYR</sequence>
<reference evidence="2" key="1">
    <citation type="submission" date="2017-12" db="EMBL/GenBank/DDBJ databases">
        <title>Gene loss provides genomic basis for host adaptation in cereal stripe rust fungi.</title>
        <authorList>
            <person name="Xia C."/>
        </authorList>
    </citation>
    <scope>NUCLEOTIDE SEQUENCE [LARGE SCALE GENOMIC DNA]</scope>
    <source>
        <strain evidence="2">93-210</strain>
    </source>
</reference>
<feature type="non-terminal residue" evidence="2">
    <location>
        <position position="1"/>
    </location>
</feature>
<comment type="caution">
    <text evidence="2">The sequence shown here is derived from an EMBL/GenBank/DDBJ whole genome shotgun (WGS) entry which is preliminary data.</text>
</comment>
<dbReference type="VEuPathDB" id="FungiDB:PSTT_15552"/>
<feature type="compositionally biased region" description="Polar residues" evidence="1">
    <location>
        <begin position="112"/>
        <end position="138"/>
    </location>
</feature>
<accession>A0A2S4UH12</accession>
<organism evidence="2 3">
    <name type="scientific">Puccinia striiformis</name>
    <dbReference type="NCBI Taxonomy" id="27350"/>
    <lineage>
        <taxon>Eukaryota</taxon>
        <taxon>Fungi</taxon>
        <taxon>Dikarya</taxon>
        <taxon>Basidiomycota</taxon>
        <taxon>Pucciniomycotina</taxon>
        <taxon>Pucciniomycetes</taxon>
        <taxon>Pucciniales</taxon>
        <taxon>Pucciniaceae</taxon>
        <taxon>Puccinia</taxon>
    </lineage>
</organism>